<dbReference type="GO" id="GO:0004674">
    <property type="term" value="F:protein serine/threonine kinase activity"/>
    <property type="evidence" value="ECO:0007669"/>
    <property type="project" value="UniProtKB-KW"/>
</dbReference>
<evidence type="ECO:0000313" key="9">
    <source>
        <dbReference type="EMBL" id="PKS06401.1"/>
    </source>
</evidence>
<feature type="compositionally biased region" description="Polar residues" evidence="7">
    <location>
        <begin position="590"/>
        <end position="602"/>
    </location>
</feature>
<feature type="domain" description="Protein kinase" evidence="8">
    <location>
        <begin position="108"/>
        <end position="369"/>
    </location>
</feature>
<dbReference type="GO" id="GO:0005634">
    <property type="term" value="C:nucleus"/>
    <property type="evidence" value="ECO:0007669"/>
    <property type="project" value="TreeGrafter"/>
</dbReference>
<evidence type="ECO:0000256" key="2">
    <source>
        <dbReference type="ARBA" id="ARBA00022679"/>
    </source>
</evidence>
<keyword evidence="10" id="KW-1185">Reference proteome</keyword>
<sequence>MGSWDNATTNHLSRVFLGLRSRHNPDRFSIDPRPIQTAMAHRLGVKGVIDLEALSPRDANAQRMPNKAAELKVKAAQFKAAKEKEHPPPPPAQVLEPSTVNNPKGSVYQVGKLLGKGGFAICYHGQLEGTKQRYALKIVKSKMPPKMEQKFQTELQIHSKMKHKNIVQFLRAFTFDQSTYLVLELCPNGSLMDMVKRRKGLTEPEVRFYAVQISGAIKYMHAKGIIHRDLKMGNIFLDSRMNAKVGDFGLAALVVTGRDMQTIRRTTLCGTPNYIAPEILEKGKKGHDHSVDIWSLGIIMFAMLTSKPPFQSSTTDEIYRRARERDYDWPDPETTQKFISGEAKDLVASMLESPESRPDPDSIVQHPWFRVGYMPVAADITPKLRELPPERSEFYMEELSEKQYAESLENLKNLSIECMVGPYAPTQVVHSQVWKEMAAEEKACLTPMIPLAEGIVYRPFDEWLGEQPQSSGSSRVRKLLPSHQQYQQPQPPQARVQVQAQSNLQPVTEGETTKSANMPTGLLRQPPQSFAAQQRAQSRPAGVMVSRATTASTTSTISSATTSTAPSSALKSSVTSASTMSRRRAIAEKAQTTEATQEQNLGLRSLPRRERQQTADPLALRSRSETIQKAESDPAMRSKALGHARTASTGSIDRQSSARETVSAPATVRMQSTPVIKSSLFSPRERTVEVGGTQPDIILGRLQRLQTELERALNARTMAIITSKTVAPPHPQVVVKWVDYTNKFGLGYILNDGGIGCVLREIATPEGSKAVLLPPACMLIQDSERHVQLRQDERYPDRHQPVPMNRNVHFFENRGEEGLAQLTMSPTQFRVSVGEDGVPAKLGPGSDAYQYRKRERIILWKKFANYMIAYGRDDGVAGEASPLNALPSGQEEADPAQVVIFYQRFGDVGCWVFCDGHLQFNFPDHTKLVLDATGTWCHFWHLPEDAATQLATTGELASNALDERGVLSYPLQTLLNFQTKPTAARSTRSTTSSTRRRPEISPELQGIPAANDFRHKVDFIRRVVKEWVTNGGLGNSSMSREGRLRWTGYRETVNVPIPQKHVWVTVGARWGDRRLTSFVDPRKPEEIGEDIDESRRKKTTPKGDGA</sequence>
<dbReference type="PANTHER" id="PTHR24345:SF0">
    <property type="entry name" value="CELL CYCLE SERINE_THREONINE-PROTEIN KINASE CDC5_MSD2"/>
    <property type="match status" value="1"/>
</dbReference>
<dbReference type="GO" id="GO:0000776">
    <property type="term" value="C:kinetochore"/>
    <property type="evidence" value="ECO:0007669"/>
    <property type="project" value="TreeGrafter"/>
</dbReference>
<dbReference type="GO" id="GO:0000922">
    <property type="term" value="C:spindle pole"/>
    <property type="evidence" value="ECO:0007669"/>
    <property type="project" value="TreeGrafter"/>
</dbReference>
<dbReference type="AlphaFoldDB" id="A0A2N3N1V1"/>
<feature type="region of interest" description="Disordered" evidence="7">
    <location>
        <begin position="980"/>
        <end position="1000"/>
    </location>
</feature>
<accession>A0A2N3N1V1</accession>
<feature type="binding site" evidence="6">
    <location>
        <position position="137"/>
    </location>
    <ligand>
        <name>ATP</name>
        <dbReference type="ChEBI" id="CHEBI:30616"/>
    </ligand>
</feature>
<dbReference type="VEuPathDB" id="FungiDB:jhhlp_007149"/>
<dbReference type="GO" id="GO:0007052">
    <property type="term" value="P:mitotic spindle organization"/>
    <property type="evidence" value="ECO:0007669"/>
    <property type="project" value="TreeGrafter"/>
</dbReference>
<name>A0A2N3N1V1_9PEZI</name>
<feature type="region of interest" description="Disordered" evidence="7">
    <location>
        <begin position="1078"/>
        <end position="1106"/>
    </location>
</feature>
<dbReference type="OrthoDB" id="408964at2759"/>
<keyword evidence="4" id="KW-0418">Kinase</keyword>
<evidence type="ECO:0000256" key="7">
    <source>
        <dbReference type="SAM" id="MobiDB-lite"/>
    </source>
</evidence>
<dbReference type="InterPro" id="IPR000719">
    <property type="entry name" value="Prot_kinase_dom"/>
</dbReference>
<dbReference type="InterPro" id="IPR011009">
    <property type="entry name" value="Kinase-like_dom_sf"/>
</dbReference>
<reference evidence="9 10" key="1">
    <citation type="journal article" date="2017" name="G3 (Bethesda)">
        <title>First Draft Genome Sequence of the Pathogenic Fungus Lomentospora prolificans (Formerly Scedosporium prolificans).</title>
        <authorList>
            <person name="Luo R."/>
            <person name="Zimin A."/>
            <person name="Workman R."/>
            <person name="Fan Y."/>
            <person name="Pertea G."/>
            <person name="Grossman N."/>
            <person name="Wear M.P."/>
            <person name="Jia B."/>
            <person name="Miller H."/>
            <person name="Casadevall A."/>
            <person name="Timp W."/>
            <person name="Zhang S.X."/>
            <person name="Salzberg S.L."/>
        </authorList>
    </citation>
    <scope>NUCLEOTIDE SEQUENCE [LARGE SCALE GENOMIC DNA]</scope>
    <source>
        <strain evidence="9 10">JHH-5317</strain>
    </source>
</reference>
<evidence type="ECO:0000313" key="10">
    <source>
        <dbReference type="Proteomes" id="UP000233524"/>
    </source>
</evidence>
<feature type="compositionally biased region" description="Polar residues" evidence="7">
    <location>
        <begin position="646"/>
        <end position="660"/>
    </location>
</feature>
<dbReference type="InterPro" id="IPR008271">
    <property type="entry name" value="Ser/Thr_kinase_AS"/>
</dbReference>
<feature type="compositionally biased region" description="Low complexity" evidence="7">
    <location>
        <begin position="524"/>
        <end position="578"/>
    </location>
</feature>
<dbReference type="Pfam" id="PF00069">
    <property type="entry name" value="Pkinase"/>
    <property type="match status" value="1"/>
</dbReference>
<evidence type="ECO:0000259" key="8">
    <source>
        <dbReference type="PROSITE" id="PS50011"/>
    </source>
</evidence>
<feature type="compositionally biased region" description="Low complexity" evidence="7">
    <location>
        <begin position="484"/>
        <end position="501"/>
    </location>
</feature>
<dbReference type="SMART" id="SM00220">
    <property type="entry name" value="S_TKc"/>
    <property type="match status" value="1"/>
</dbReference>
<dbReference type="Proteomes" id="UP000233524">
    <property type="component" value="Unassembled WGS sequence"/>
</dbReference>
<dbReference type="STRING" id="41688.A0A2N3N1V1"/>
<evidence type="ECO:0000256" key="1">
    <source>
        <dbReference type="ARBA" id="ARBA00022527"/>
    </source>
</evidence>
<keyword evidence="1" id="KW-0723">Serine/threonine-protein kinase</keyword>
<dbReference type="FunFam" id="3.30.1120.30:FF:000004">
    <property type="entry name" value="Serine/threonine-protein kinase"/>
    <property type="match status" value="1"/>
</dbReference>
<dbReference type="PANTHER" id="PTHR24345">
    <property type="entry name" value="SERINE/THREONINE-PROTEIN KINASE PLK"/>
    <property type="match status" value="1"/>
</dbReference>
<proteinExistence type="predicted"/>
<dbReference type="GO" id="GO:0005524">
    <property type="term" value="F:ATP binding"/>
    <property type="evidence" value="ECO:0007669"/>
    <property type="project" value="UniProtKB-UniRule"/>
</dbReference>
<organism evidence="9 10">
    <name type="scientific">Lomentospora prolificans</name>
    <dbReference type="NCBI Taxonomy" id="41688"/>
    <lineage>
        <taxon>Eukaryota</taxon>
        <taxon>Fungi</taxon>
        <taxon>Dikarya</taxon>
        <taxon>Ascomycota</taxon>
        <taxon>Pezizomycotina</taxon>
        <taxon>Sordariomycetes</taxon>
        <taxon>Hypocreomycetidae</taxon>
        <taxon>Microascales</taxon>
        <taxon>Microascaceae</taxon>
        <taxon>Lomentospora</taxon>
    </lineage>
</organism>
<dbReference type="InterPro" id="IPR036947">
    <property type="entry name" value="POLO_box_dom_sf"/>
</dbReference>
<evidence type="ECO:0000256" key="4">
    <source>
        <dbReference type="ARBA" id="ARBA00022777"/>
    </source>
</evidence>
<dbReference type="PROSITE" id="PS50011">
    <property type="entry name" value="PROTEIN_KINASE_DOM"/>
    <property type="match status" value="1"/>
</dbReference>
<protein>
    <recommendedName>
        <fullName evidence="8">Protein kinase domain-containing protein</fullName>
    </recommendedName>
</protein>
<dbReference type="PROSITE" id="PS00108">
    <property type="entry name" value="PROTEIN_KINASE_ST"/>
    <property type="match status" value="1"/>
</dbReference>
<evidence type="ECO:0000256" key="5">
    <source>
        <dbReference type="ARBA" id="ARBA00022840"/>
    </source>
</evidence>
<dbReference type="SUPFAM" id="SSF82615">
    <property type="entry name" value="Polo-box domain"/>
    <property type="match status" value="2"/>
</dbReference>
<dbReference type="GO" id="GO:0005737">
    <property type="term" value="C:cytoplasm"/>
    <property type="evidence" value="ECO:0007669"/>
    <property type="project" value="TreeGrafter"/>
</dbReference>
<dbReference type="SUPFAM" id="SSF56112">
    <property type="entry name" value="Protein kinase-like (PK-like)"/>
    <property type="match status" value="1"/>
</dbReference>
<dbReference type="InterPro" id="IPR033701">
    <property type="entry name" value="POLO_box_1"/>
</dbReference>
<dbReference type="InParanoid" id="A0A2N3N1V1"/>
<feature type="compositionally biased region" description="Low complexity" evidence="7">
    <location>
        <begin position="982"/>
        <end position="993"/>
    </location>
</feature>
<keyword evidence="2" id="KW-0808">Transferase</keyword>
<gene>
    <name evidence="9" type="ORF">jhhlp_007149</name>
</gene>
<dbReference type="Gene3D" id="3.30.1120.30">
    <property type="entry name" value="POLO box domain"/>
    <property type="match status" value="1"/>
</dbReference>
<keyword evidence="5 6" id="KW-0067">ATP-binding</keyword>
<evidence type="ECO:0000256" key="6">
    <source>
        <dbReference type="PROSITE-ProRule" id="PRU10141"/>
    </source>
</evidence>
<comment type="caution">
    <text evidence="9">The sequence shown here is derived from an EMBL/GenBank/DDBJ whole genome shotgun (WGS) entry which is preliminary data.</text>
</comment>
<dbReference type="InterPro" id="IPR017441">
    <property type="entry name" value="Protein_kinase_ATP_BS"/>
</dbReference>
<dbReference type="PROSITE" id="PS00107">
    <property type="entry name" value="PROTEIN_KINASE_ATP"/>
    <property type="match status" value="1"/>
</dbReference>
<feature type="region of interest" description="Disordered" evidence="7">
    <location>
        <begin position="81"/>
        <end position="100"/>
    </location>
</feature>
<evidence type="ECO:0000256" key="3">
    <source>
        <dbReference type="ARBA" id="ARBA00022741"/>
    </source>
</evidence>
<dbReference type="FunFam" id="1.10.510.10:FF:000571">
    <property type="entry name" value="Maternal embryonic leucine zipper kinase"/>
    <property type="match status" value="1"/>
</dbReference>
<dbReference type="CDD" id="cd14099">
    <property type="entry name" value="STKc_PLK"/>
    <property type="match status" value="1"/>
</dbReference>
<dbReference type="CDD" id="cd13118">
    <property type="entry name" value="POLO_box_1"/>
    <property type="match status" value="1"/>
</dbReference>
<dbReference type="Gene3D" id="1.10.510.10">
    <property type="entry name" value="Transferase(Phosphotransferase) domain 1"/>
    <property type="match status" value="1"/>
</dbReference>
<feature type="compositionally biased region" description="Basic and acidic residues" evidence="7">
    <location>
        <begin position="622"/>
        <end position="636"/>
    </location>
</feature>
<keyword evidence="3 6" id="KW-0547">Nucleotide-binding</keyword>
<feature type="region of interest" description="Disordered" evidence="7">
    <location>
        <begin position="466"/>
        <end position="665"/>
    </location>
</feature>
<dbReference type="GO" id="GO:0005816">
    <property type="term" value="C:spindle pole body"/>
    <property type="evidence" value="ECO:0007669"/>
    <property type="project" value="TreeGrafter"/>
</dbReference>
<dbReference type="EMBL" id="NLAX01001034">
    <property type="protein sequence ID" value="PKS06401.1"/>
    <property type="molecule type" value="Genomic_DNA"/>
</dbReference>